<comment type="caution">
    <text evidence="2">The sequence shown here is derived from an EMBL/GenBank/DDBJ whole genome shotgun (WGS) entry which is preliminary data.</text>
</comment>
<gene>
    <name evidence="2" type="ORF">EYW47_34715</name>
</gene>
<dbReference type="OrthoDB" id="5642102at2"/>
<dbReference type="SUPFAM" id="SSF54427">
    <property type="entry name" value="NTF2-like"/>
    <property type="match status" value="1"/>
</dbReference>
<dbReference type="Gene3D" id="3.10.450.50">
    <property type="match status" value="1"/>
</dbReference>
<accession>A0A4R5LZW5</accession>
<name>A0A4R5LZW5_9BURK</name>
<evidence type="ECO:0000259" key="1">
    <source>
        <dbReference type="Pfam" id="PF14534"/>
    </source>
</evidence>
<dbReference type="AlphaFoldDB" id="A0A4R5LZW5"/>
<dbReference type="Proteomes" id="UP000295722">
    <property type="component" value="Unassembled WGS sequence"/>
</dbReference>
<dbReference type="InterPro" id="IPR027843">
    <property type="entry name" value="DUF4440"/>
</dbReference>
<dbReference type="NCBIfam" id="TIGR02246">
    <property type="entry name" value="SgcJ/EcaC family oxidoreductase"/>
    <property type="match status" value="1"/>
</dbReference>
<dbReference type="Pfam" id="PF14534">
    <property type="entry name" value="DUF4440"/>
    <property type="match status" value="1"/>
</dbReference>
<proteinExistence type="predicted"/>
<dbReference type="InterPro" id="IPR032710">
    <property type="entry name" value="NTF2-like_dom_sf"/>
</dbReference>
<reference evidence="2 3" key="1">
    <citation type="submission" date="2019-03" db="EMBL/GenBank/DDBJ databases">
        <title>Paraburkholderia sp. 4M-K11, isolated from subtropical forest soil.</title>
        <authorList>
            <person name="Gao Z.-H."/>
            <person name="Qiu L.-H."/>
        </authorList>
    </citation>
    <scope>NUCLEOTIDE SEQUENCE [LARGE SCALE GENOMIC DNA]</scope>
    <source>
        <strain evidence="2 3">4M-K11</strain>
    </source>
</reference>
<organism evidence="2 3">
    <name type="scientific">Paraburkholderia silviterrae</name>
    <dbReference type="NCBI Taxonomy" id="2528715"/>
    <lineage>
        <taxon>Bacteria</taxon>
        <taxon>Pseudomonadati</taxon>
        <taxon>Pseudomonadota</taxon>
        <taxon>Betaproteobacteria</taxon>
        <taxon>Burkholderiales</taxon>
        <taxon>Burkholderiaceae</taxon>
        <taxon>Paraburkholderia</taxon>
    </lineage>
</organism>
<evidence type="ECO:0000313" key="2">
    <source>
        <dbReference type="EMBL" id="TDG18329.1"/>
    </source>
</evidence>
<dbReference type="EMBL" id="SMRP01000032">
    <property type="protein sequence ID" value="TDG18329.1"/>
    <property type="molecule type" value="Genomic_DNA"/>
</dbReference>
<keyword evidence="3" id="KW-1185">Reference proteome</keyword>
<sequence length="155" mass="17412">MLSPIDADRRHDCRVIELFWQWRLQMGSDERAIREVHTTWIDAVNAGDLVRLLTLMADDVVFLNPGRAPFGRDGFPVGFVAAHQQSRIRCISELEEVVIVGEVAYTRCRDSLSVTPRAGGEATELAGHRITIYRKQPDGRWLLARDANTLSPVAS</sequence>
<protein>
    <submittedName>
        <fullName evidence="2">SgcJ/EcaC family oxidoreductase</fullName>
    </submittedName>
</protein>
<feature type="domain" description="DUF4440" evidence="1">
    <location>
        <begin position="33"/>
        <end position="143"/>
    </location>
</feature>
<dbReference type="InterPro" id="IPR011944">
    <property type="entry name" value="Steroid_delta5-4_isomerase"/>
</dbReference>
<evidence type="ECO:0000313" key="3">
    <source>
        <dbReference type="Proteomes" id="UP000295722"/>
    </source>
</evidence>